<comment type="caution">
    <text evidence="1">The sequence shown here is derived from an EMBL/GenBank/DDBJ whole genome shotgun (WGS) entry which is preliminary data.</text>
</comment>
<gene>
    <name evidence="1" type="ORF">HDA34_001399</name>
</gene>
<protein>
    <submittedName>
        <fullName evidence="1">Uncharacterized protein</fullName>
    </submittedName>
</protein>
<reference evidence="1 2" key="1">
    <citation type="submission" date="2020-08" db="EMBL/GenBank/DDBJ databases">
        <title>Sequencing the genomes of 1000 actinobacteria strains.</title>
        <authorList>
            <person name="Klenk H.-P."/>
        </authorList>
    </citation>
    <scope>NUCLEOTIDE SEQUENCE [LARGE SCALE GENOMIC DNA]</scope>
    <source>
        <strain evidence="1 2">DSM 21948</strain>
    </source>
</reference>
<keyword evidence="2" id="KW-1185">Reference proteome</keyword>
<accession>A0ABR6D0U5</accession>
<name>A0ABR6D0U5_9MICC</name>
<dbReference type="EMBL" id="JACJIK010000001">
    <property type="protein sequence ID" value="MBA9059692.1"/>
    <property type="molecule type" value="Genomic_DNA"/>
</dbReference>
<dbReference type="GeneID" id="93363751"/>
<organism evidence="1 2">
    <name type="scientific">Micrococcus yunnanensis</name>
    <dbReference type="NCBI Taxonomy" id="566027"/>
    <lineage>
        <taxon>Bacteria</taxon>
        <taxon>Bacillati</taxon>
        <taxon>Actinomycetota</taxon>
        <taxon>Actinomycetes</taxon>
        <taxon>Micrococcales</taxon>
        <taxon>Micrococcaceae</taxon>
        <taxon>Micrococcus</taxon>
    </lineage>
</organism>
<evidence type="ECO:0000313" key="2">
    <source>
        <dbReference type="Proteomes" id="UP000572670"/>
    </source>
</evidence>
<dbReference type="Proteomes" id="UP000572670">
    <property type="component" value="Unassembled WGS sequence"/>
</dbReference>
<dbReference type="RefSeq" id="WP_155643142.1">
    <property type="nucleotide sequence ID" value="NZ_CP097650.1"/>
</dbReference>
<proteinExistence type="predicted"/>
<sequence>MNVSAEQLIGDESGVHRGLYRRVVDHVPWLRGFVCDDLHNFGPEDRWILAR</sequence>
<evidence type="ECO:0000313" key="1">
    <source>
        <dbReference type="EMBL" id="MBA9059692.1"/>
    </source>
</evidence>